<organism evidence="2 3">
    <name type="scientific">Microbispora cellulosiformans</name>
    <dbReference type="NCBI Taxonomy" id="2614688"/>
    <lineage>
        <taxon>Bacteria</taxon>
        <taxon>Bacillati</taxon>
        <taxon>Actinomycetota</taxon>
        <taxon>Actinomycetes</taxon>
        <taxon>Streptosporangiales</taxon>
        <taxon>Streptosporangiaceae</taxon>
        <taxon>Microbispora</taxon>
    </lineage>
</organism>
<dbReference type="RefSeq" id="WP_150935621.1">
    <property type="nucleotide sequence ID" value="NZ_VYTZ01000008.1"/>
</dbReference>
<comment type="caution">
    <text evidence="2">The sequence shown here is derived from an EMBL/GenBank/DDBJ whole genome shotgun (WGS) entry which is preliminary data.</text>
</comment>
<reference evidence="2 3" key="1">
    <citation type="submission" date="2019-09" db="EMBL/GenBank/DDBJ databases">
        <title>Screening of Novel Bioactive Compounds from Soil-Associated.</title>
        <authorList>
            <person name="Gong X."/>
        </authorList>
    </citation>
    <scope>NUCLEOTIDE SEQUENCE [LARGE SCALE GENOMIC DNA]</scope>
    <source>
        <strain evidence="2 3">Gxj-6</strain>
    </source>
</reference>
<dbReference type="Pfam" id="PF13474">
    <property type="entry name" value="SnoaL_3"/>
    <property type="match status" value="1"/>
</dbReference>
<dbReference type="SUPFAM" id="SSF54427">
    <property type="entry name" value="NTF2-like"/>
    <property type="match status" value="1"/>
</dbReference>
<dbReference type="Gene3D" id="3.10.450.50">
    <property type="match status" value="1"/>
</dbReference>
<sequence>MSHPMHDVLGRWKAAFDGHRPGAMAELFTEDALFQGFGPAVVAGQDAVRAYYEAVPDDRRAEVTVLHTYTVGERVAGGFADVTFSDPTGWEAKVHMSLVLRRDDNGWRILQYHVSRVAAED</sequence>
<accession>A0A5J5K022</accession>
<dbReference type="Proteomes" id="UP000327011">
    <property type="component" value="Unassembled WGS sequence"/>
</dbReference>
<dbReference type="InterPro" id="IPR011944">
    <property type="entry name" value="Steroid_delta5-4_isomerase"/>
</dbReference>
<keyword evidence="3" id="KW-1185">Reference proteome</keyword>
<evidence type="ECO:0000259" key="1">
    <source>
        <dbReference type="Pfam" id="PF13474"/>
    </source>
</evidence>
<evidence type="ECO:0000313" key="3">
    <source>
        <dbReference type="Proteomes" id="UP000327011"/>
    </source>
</evidence>
<gene>
    <name evidence="2" type="ORF">F5972_22590</name>
</gene>
<evidence type="ECO:0000313" key="2">
    <source>
        <dbReference type="EMBL" id="KAA9376243.1"/>
    </source>
</evidence>
<proteinExistence type="predicted"/>
<dbReference type="AlphaFoldDB" id="A0A5J5K022"/>
<name>A0A5J5K022_9ACTN</name>
<dbReference type="InterPro" id="IPR032710">
    <property type="entry name" value="NTF2-like_dom_sf"/>
</dbReference>
<dbReference type="EMBL" id="VYTZ01000008">
    <property type="protein sequence ID" value="KAA9376243.1"/>
    <property type="molecule type" value="Genomic_DNA"/>
</dbReference>
<dbReference type="NCBIfam" id="TIGR02246">
    <property type="entry name" value="SgcJ/EcaC family oxidoreductase"/>
    <property type="match status" value="1"/>
</dbReference>
<protein>
    <submittedName>
        <fullName evidence="2">SgcJ/EcaC family oxidoreductase</fullName>
    </submittedName>
</protein>
<dbReference type="InterPro" id="IPR037401">
    <property type="entry name" value="SnoaL-like"/>
</dbReference>
<feature type="domain" description="SnoaL-like" evidence="1">
    <location>
        <begin position="7"/>
        <end position="118"/>
    </location>
</feature>